<evidence type="ECO:0000256" key="2">
    <source>
        <dbReference type="SAM" id="SignalP"/>
    </source>
</evidence>
<evidence type="ECO:0000259" key="3">
    <source>
        <dbReference type="Pfam" id="PF00963"/>
    </source>
</evidence>
<reference evidence="4 5" key="1">
    <citation type="submission" date="2018-01" db="EMBL/GenBank/DDBJ databases">
        <authorList>
            <person name="Paulsen S."/>
            <person name="Gram L.K."/>
        </authorList>
    </citation>
    <scope>NUCLEOTIDE SEQUENCE [LARGE SCALE GENOMIC DNA]</scope>
    <source>
        <strain evidence="4 5">S2599</strain>
    </source>
</reference>
<dbReference type="EMBL" id="PNCJ01000014">
    <property type="protein sequence ID" value="TMP37624.1"/>
    <property type="molecule type" value="Genomic_DNA"/>
</dbReference>
<feature type="transmembrane region" description="Helical" evidence="1">
    <location>
        <begin position="181"/>
        <end position="200"/>
    </location>
</feature>
<feature type="domain" description="Cohesin" evidence="3">
    <location>
        <begin position="33"/>
        <end position="142"/>
    </location>
</feature>
<proteinExistence type="predicted"/>
<dbReference type="OrthoDB" id="6290501at2"/>
<gene>
    <name evidence="4" type="ORF">CWB98_10635</name>
</gene>
<keyword evidence="1" id="KW-0472">Membrane</keyword>
<dbReference type="GO" id="GO:0000272">
    <property type="term" value="P:polysaccharide catabolic process"/>
    <property type="evidence" value="ECO:0007669"/>
    <property type="project" value="InterPro"/>
</dbReference>
<evidence type="ECO:0000313" key="5">
    <source>
        <dbReference type="Proteomes" id="UP000306719"/>
    </source>
</evidence>
<dbReference type="SUPFAM" id="SSF49384">
    <property type="entry name" value="Carbohydrate-binding domain"/>
    <property type="match status" value="1"/>
</dbReference>
<reference evidence="5" key="2">
    <citation type="submission" date="2019-06" db="EMBL/GenBank/DDBJ databases">
        <title>Co-occurence of chitin degradation, pigmentation and bioactivity in marine Pseudoalteromonas.</title>
        <authorList>
            <person name="Sonnenschein E.C."/>
            <person name="Bech P.K."/>
        </authorList>
    </citation>
    <scope>NUCLEOTIDE SEQUENCE [LARGE SCALE GENOMIC DNA]</scope>
    <source>
        <strain evidence="5">S2599</strain>
    </source>
</reference>
<dbReference type="InterPro" id="IPR002102">
    <property type="entry name" value="Cohesin_dom"/>
</dbReference>
<sequence>MKYLMCIATLLVSLSTFAEQGRIYLNTSDPHIKTGSEFYVDVMVEGLPEVYGVQLTLNYDARSMTLIDQDTKAKGAQLEQGHFLDEDHLYTLRNLADSQKGQIQYIVSQVAPAASAVGSGRLARLYFTAPDNTTNAKISIQSAEFGTRSGEKYVYVPQPPLALSFDTSYQVQDKPASGNQIWAFGLTAVVLLMILSGLLIHRRPAGSHANQPA</sequence>
<feature type="chain" id="PRO_5024351575" description="Cohesin domain-containing protein" evidence="2">
    <location>
        <begin position="19"/>
        <end position="213"/>
    </location>
</feature>
<dbReference type="GO" id="GO:0030246">
    <property type="term" value="F:carbohydrate binding"/>
    <property type="evidence" value="ECO:0007669"/>
    <property type="project" value="InterPro"/>
</dbReference>
<dbReference type="RefSeq" id="WP_138544827.1">
    <property type="nucleotide sequence ID" value="NZ_PNCJ01000014.1"/>
</dbReference>
<dbReference type="InterPro" id="IPR008965">
    <property type="entry name" value="CBM2/CBM3_carb-bd_dom_sf"/>
</dbReference>
<dbReference type="AlphaFoldDB" id="A0A5S3X0A8"/>
<evidence type="ECO:0000313" key="4">
    <source>
        <dbReference type="EMBL" id="TMP37624.1"/>
    </source>
</evidence>
<dbReference type="Pfam" id="PF00963">
    <property type="entry name" value="Cohesin"/>
    <property type="match status" value="1"/>
</dbReference>
<comment type="caution">
    <text evidence="4">The sequence shown here is derived from an EMBL/GenBank/DDBJ whole genome shotgun (WGS) entry which is preliminary data.</text>
</comment>
<protein>
    <recommendedName>
        <fullName evidence="3">Cohesin domain-containing protein</fullName>
    </recommendedName>
</protein>
<keyword evidence="2" id="KW-0732">Signal</keyword>
<name>A0A5S3X0A8_9GAMM</name>
<keyword evidence="1" id="KW-1133">Transmembrane helix</keyword>
<organism evidence="4 5">
    <name type="scientific">Pseudoalteromonas rubra</name>
    <dbReference type="NCBI Taxonomy" id="43658"/>
    <lineage>
        <taxon>Bacteria</taxon>
        <taxon>Pseudomonadati</taxon>
        <taxon>Pseudomonadota</taxon>
        <taxon>Gammaproteobacteria</taxon>
        <taxon>Alteromonadales</taxon>
        <taxon>Pseudoalteromonadaceae</taxon>
        <taxon>Pseudoalteromonas</taxon>
    </lineage>
</organism>
<feature type="signal peptide" evidence="2">
    <location>
        <begin position="1"/>
        <end position="18"/>
    </location>
</feature>
<dbReference type="Gene3D" id="2.60.40.680">
    <property type="match status" value="1"/>
</dbReference>
<dbReference type="CDD" id="cd08547">
    <property type="entry name" value="Type_II_cohesin"/>
    <property type="match status" value="1"/>
</dbReference>
<keyword evidence="1" id="KW-0812">Transmembrane</keyword>
<dbReference type="Proteomes" id="UP000306719">
    <property type="component" value="Unassembled WGS sequence"/>
</dbReference>
<evidence type="ECO:0000256" key="1">
    <source>
        <dbReference type="SAM" id="Phobius"/>
    </source>
</evidence>
<accession>A0A5S3X0A8</accession>